<evidence type="ECO:0000256" key="2">
    <source>
        <dbReference type="ARBA" id="ARBA00007613"/>
    </source>
</evidence>
<feature type="chain" id="PRO_5045369779" evidence="9">
    <location>
        <begin position="22"/>
        <end position="488"/>
    </location>
</feature>
<gene>
    <name evidence="10" type="ORF">QWY31_14190</name>
</gene>
<evidence type="ECO:0000256" key="5">
    <source>
        <dbReference type="ARBA" id="ARBA00022692"/>
    </source>
</evidence>
<dbReference type="InterPro" id="IPR051906">
    <property type="entry name" value="TolC-like"/>
</dbReference>
<evidence type="ECO:0000256" key="1">
    <source>
        <dbReference type="ARBA" id="ARBA00004442"/>
    </source>
</evidence>
<dbReference type="RefSeq" id="WP_320005194.1">
    <property type="nucleotide sequence ID" value="NZ_JAUHJS010000007.1"/>
</dbReference>
<keyword evidence="6" id="KW-0472">Membrane</keyword>
<keyword evidence="11" id="KW-1185">Reference proteome</keyword>
<comment type="subcellular location">
    <subcellularLocation>
        <location evidence="1">Cell outer membrane</location>
    </subcellularLocation>
</comment>
<dbReference type="PANTHER" id="PTHR30026:SF20">
    <property type="entry name" value="OUTER MEMBRANE PROTEIN TOLC"/>
    <property type="match status" value="1"/>
</dbReference>
<evidence type="ECO:0000313" key="11">
    <source>
        <dbReference type="Proteomes" id="UP001168552"/>
    </source>
</evidence>
<sequence length="488" mass="55116">MKNLSLRLAFFLSLMPFLAWSQSEEPQKWTLQQLIDYALEENIQVKLAELDVQTSEVARSQAFWNRVPNLNANANQNYAFGRSIDPFTNQFTNDPVRSNNFSLSSNMTLFAGFQLHNAHMQSMADLEAARYGLQNTRNTVSLNIASFYLTILFNQELLNAAQLRLASTRIQHEQVSKQVRLGALPQANLLQLNQQLATDELEVTRAENTLALSQLNLLQALQMPADTELVLDIPAINEPTINFTLPTVEQVFEVAETTQPQILQAEKNVKGRKLGVSIARGAYFPTLSVSGNMFTQYSSIGTTRTFTPYDTPLLLDQGLPLGASSPSQTGTAIPVFPFEYGQTQVSSISFADQIDLNRRENLSFTLSIPIFTRFQSRNNVSNAKINLERAELNQKNVKNQLRQTVEQAYYDVVAAAKTFDAVQKQVIALEESNRNIEQRFQLGAANVVEYNQTRNDFNRAQSDLIRAKYDYIFKLKILDFYQGKPLEL</sequence>
<keyword evidence="9" id="KW-0732">Signal</keyword>
<evidence type="ECO:0000256" key="9">
    <source>
        <dbReference type="SAM" id="SignalP"/>
    </source>
</evidence>
<evidence type="ECO:0000256" key="6">
    <source>
        <dbReference type="ARBA" id="ARBA00023136"/>
    </source>
</evidence>
<feature type="signal peptide" evidence="9">
    <location>
        <begin position="1"/>
        <end position="21"/>
    </location>
</feature>
<keyword evidence="4" id="KW-1134">Transmembrane beta strand</keyword>
<keyword evidence="3" id="KW-0813">Transport</keyword>
<dbReference type="InterPro" id="IPR003423">
    <property type="entry name" value="OMP_efflux"/>
</dbReference>
<name>A0ABT8F9L5_9BACT</name>
<feature type="coiled-coil region" evidence="8">
    <location>
        <begin position="380"/>
        <end position="439"/>
    </location>
</feature>
<evidence type="ECO:0000256" key="8">
    <source>
        <dbReference type="SAM" id="Coils"/>
    </source>
</evidence>
<keyword evidence="5" id="KW-0812">Transmembrane</keyword>
<evidence type="ECO:0000256" key="4">
    <source>
        <dbReference type="ARBA" id="ARBA00022452"/>
    </source>
</evidence>
<dbReference type="Proteomes" id="UP001168552">
    <property type="component" value="Unassembled WGS sequence"/>
</dbReference>
<keyword evidence="7" id="KW-0998">Cell outer membrane</keyword>
<organism evidence="10 11">
    <name type="scientific">Shiella aurantiaca</name>
    <dbReference type="NCBI Taxonomy" id="3058365"/>
    <lineage>
        <taxon>Bacteria</taxon>
        <taxon>Pseudomonadati</taxon>
        <taxon>Bacteroidota</taxon>
        <taxon>Cytophagia</taxon>
        <taxon>Cytophagales</taxon>
        <taxon>Shiellaceae</taxon>
        <taxon>Shiella</taxon>
    </lineage>
</organism>
<dbReference type="PANTHER" id="PTHR30026">
    <property type="entry name" value="OUTER MEMBRANE PROTEIN TOLC"/>
    <property type="match status" value="1"/>
</dbReference>
<comment type="similarity">
    <text evidence="2">Belongs to the outer membrane factor (OMF) (TC 1.B.17) family.</text>
</comment>
<evidence type="ECO:0000256" key="7">
    <source>
        <dbReference type="ARBA" id="ARBA00023237"/>
    </source>
</evidence>
<accession>A0ABT8F9L5</accession>
<keyword evidence="8" id="KW-0175">Coiled coil</keyword>
<dbReference type="Pfam" id="PF02321">
    <property type="entry name" value="OEP"/>
    <property type="match status" value="2"/>
</dbReference>
<dbReference type="Gene3D" id="1.20.1600.10">
    <property type="entry name" value="Outer membrane efflux proteins (OEP)"/>
    <property type="match status" value="1"/>
</dbReference>
<protein>
    <submittedName>
        <fullName evidence="10">TolC family protein</fullName>
    </submittedName>
</protein>
<evidence type="ECO:0000313" key="10">
    <source>
        <dbReference type="EMBL" id="MDN4166656.1"/>
    </source>
</evidence>
<evidence type="ECO:0000256" key="3">
    <source>
        <dbReference type="ARBA" id="ARBA00022448"/>
    </source>
</evidence>
<dbReference type="SUPFAM" id="SSF56954">
    <property type="entry name" value="Outer membrane efflux proteins (OEP)"/>
    <property type="match status" value="1"/>
</dbReference>
<reference evidence="10" key="1">
    <citation type="submission" date="2023-06" db="EMBL/GenBank/DDBJ databases">
        <title>Cytophagales bacterium Strain LB-30, isolated from soil.</title>
        <authorList>
            <person name="Liu B."/>
        </authorList>
    </citation>
    <scope>NUCLEOTIDE SEQUENCE</scope>
    <source>
        <strain evidence="10">LB-30</strain>
    </source>
</reference>
<comment type="caution">
    <text evidence="10">The sequence shown here is derived from an EMBL/GenBank/DDBJ whole genome shotgun (WGS) entry which is preliminary data.</text>
</comment>
<dbReference type="EMBL" id="JAUHJS010000007">
    <property type="protein sequence ID" value="MDN4166656.1"/>
    <property type="molecule type" value="Genomic_DNA"/>
</dbReference>
<proteinExistence type="inferred from homology"/>